<dbReference type="InterPro" id="IPR023347">
    <property type="entry name" value="Lysozyme_dom_sf"/>
</dbReference>
<dbReference type="GO" id="GO:0042742">
    <property type="term" value="P:defense response to bacterium"/>
    <property type="evidence" value="ECO:0007669"/>
    <property type="project" value="UniProtKB-KW"/>
</dbReference>
<evidence type="ECO:0000256" key="8">
    <source>
        <dbReference type="ARBA" id="ARBA00022801"/>
    </source>
</evidence>
<evidence type="ECO:0000256" key="5">
    <source>
        <dbReference type="ARBA" id="ARBA00022612"/>
    </source>
</evidence>
<dbReference type="Proteomes" id="UP001433872">
    <property type="component" value="Segment"/>
</dbReference>
<dbReference type="GO" id="GO:0016998">
    <property type="term" value="P:cell wall macromolecule catabolic process"/>
    <property type="evidence" value="ECO:0007669"/>
    <property type="project" value="InterPro"/>
</dbReference>
<evidence type="ECO:0000313" key="18">
    <source>
        <dbReference type="EMBL" id="WYV99196.1"/>
    </source>
</evidence>
<keyword evidence="4 16" id="KW-0929">Antimicrobial</keyword>
<keyword evidence="13 17" id="KW-0472">Membrane</keyword>
<keyword evidence="2" id="KW-1030">Host cell inner membrane</keyword>
<organism evidence="18 19">
    <name type="scientific">Pseudomonas phage vB_PpuM-KoPa-4</name>
    <dbReference type="NCBI Taxonomy" id="3132618"/>
    <lineage>
        <taxon>Viruses</taxon>
        <taxon>Duplodnaviria</taxon>
        <taxon>Heunggongvirae</taxon>
        <taxon>Uroviricota</taxon>
        <taxon>Caudoviricetes</taxon>
        <taxon>Vandenendeviridae</taxon>
        <taxon>Gorskivirinae</taxon>
        <taxon>Tartuvirus</taxon>
        <taxon>Tartuvirus kopa4</taxon>
    </lineage>
</organism>
<evidence type="ECO:0000256" key="16">
    <source>
        <dbReference type="RuleBase" id="RU003788"/>
    </source>
</evidence>
<evidence type="ECO:0000313" key="19">
    <source>
        <dbReference type="Proteomes" id="UP001433872"/>
    </source>
</evidence>
<keyword evidence="11" id="KW-0735">Signal-anchor</keyword>
<gene>
    <name evidence="18" type="ORF">KoPa4_00028</name>
</gene>
<reference evidence="18" key="1">
    <citation type="submission" date="2024-03" db="EMBL/GenBank/DDBJ databases">
        <title>Isolation and characterization of a phage collection against Pseudomonas putida.</title>
        <authorList>
            <person name="Brauer A."/>
            <person name="Rosendahl S."/>
            <person name="Kangsep A."/>
            <person name="Rikberg R."/>
            <person name="Lewanczyk A.C."/>
            <person name="Horak R."/>
            <person name="Tamman H."/>
        </authorList>
    </citation>
    <scope>NUCLEOTIDE SEQUENCE</scope>
</reference>
<dbReference type="HAMAP" id="MF_04136">
    <property type="entry name" value="SAR_ENDOLYSIN"/>
    <property type="match status" value="1"/>
</dbReference>
<dbReference type="GO" id="GO:0003796">
    <property type="term" value="F:lysozyme activity"/>
    <property type="evidence" value="ECO:0007669"/>
    <property type="project" value="UniProtKB-EC"/>
</dbReference>
<keyword evidence="12 17" id="KW-1133">Transmembrane helix</keyword>
<dbReference type="InterPro" id="IPR002196">
    <property type="entry name" value="Glyco_hydro_24"/>
</dbReference>
<protein>
    <recommendedName>
        <fullName evidence="16">Lysozyme</fullName>
        <ecNumber evidence="16">3.2.1.17</ecNumber>
    </recommendedName>
</protein>
<name>A0AAX4MWR2_9CAUD</name>
<dbReference type="GO" id="GO:0009253">
    <property type="term" value="P:peptidoglycan catabolic process"/>
    <property type="evidence" value="ECO:0007669"/>
    <property type="project" value="InterPro"/>
</dbReference>
<evidence type="ECO:0000256" key="3">
    <source>
        <dbReference type="ARBA" id="ARBA00022511"/>
    </source>
</evidence>
<comment type="similarity">
    <text evidence="16">Belongs to the glycosyl hydrolase 24 family.</text>
</comment>
<evidence type="ECO:0000256" key="14">
    <source>
        <dbReference type="ARBA" id="ARBA00023142"/>
    </source>
</evidence>
<dbReference type="Gene3D" id="1.10.530.40">
    <property type="match status" value="1"/>
</dbReference>
<evidence type="ECO:0000256" key="4">
    <source>
        <dbReference type="ARBA" id="ARBA00022529"/>
    </source>
</evidence>
<sequence>MNVTHKLAAMGLGSSIVLAGGLIAPWEGLSLTAYKDIVGVWTQCYGNTYGVDKTKAKTDAQCTSELAEEVQKHNEIMKKPVKVPLTIYQEAAFTSLVYNIGGPAWNKSTALRLLNQGKYEEACHQLLRWNKAGGKVVRGLTNRRKSELEVCLGNNEQAVKEAERVVQLYKEGKI</sequence>
<evidence type="ECO:0000256" key="11">
    <source>
        <dbReference type="ARBA" id="ARBA00022968"/>
    </source>
</evidence>
<evidence type="ECO:0000256" key="7">
    <source>
        <dbReference type="ARBA" id="ARBA00022692"/>
    </source>
</evidence>
<keyword evidence="8 16" id="KW-0378">Hydrolase</keyword>
<dbReference type="GO" id="GO:0031640">
    <property type="term" value="P:killing of cells of another organism"/>
    <property type="evidence" value="ECO:0007669"/>
    <property type="project" value="UniProtKB-KW"/>
</dbReference>
<dbReference type="HAMAP" id="MF_04110">
    <property type="entry name" value="ENDOLYSIN_T4"/>
    <property type="match status" value="1"/>
</dbReference>
<dbReference type="EMBL" id="PP496414">
    <property type="protein sequence ID" value="WYV99196.1"/>
    <property type="molecule type" value="Genomic_DNA"/>
</dbReference>
<keyword evidence="6 16" id="KW-0081">Bacteriolytic enzyme</keyword>
<evidence type="ECO:0000256" key="12">
    <source>
        <dbReference type="ARBA" id="ARBA00022989"/>
    </source>
</evidence>
<dbReference type="InterPro" id="IPR051018">
    <property type="entry name" value="Bacteriophage_GH24"/>
</dbReference>
<evidence type="ECO:0000256" key="17">
    <source>
        <dbReference type="SAM" id="Phobius"/>
    </source>
</evidence>
<evidence type="ECO:0000256" key="13">
    <source>
        <dbReference type="ARBA" id="ARBA00023136"/>
    </source>
</evidence>
<evidence type="ECO:0000256" key="15">
    <source>
        <dbReference type="ARBA" id="ARBA00023295"/>
    </source>
</evidence>
<keyword evidence="10" id="KW-1043">Host membrane</keyword>
<keyword evidence="9" id="KW-0204">Cytolysis</keyword>
<keyword evidence="19" id="KW-1185">Reference proteome</keyword>
<comment type="catalytic activity">
    <reaction evidence="1 16">
        <text>Hydrolysis of (1-&gt;4)-beta-linkages between N-acetylmuramic acid and N-acetyl-D-glucosamine residues in a peptidoglycan and between N-acetyl-D-glucosamine residues in chitodextrins.</text>
        <dbReference type="EC" id="3.2.1.17"/>
    </reaction>
</comment>
<accession>A0AAX4MWR2</accession>
<keyword evidence="7 17" id="KW-0812">Transmembrane</keyword>
<evidence type="ECO:0000256" key="9">
    <source>
        <dbReference type="ARBA" id="ARBA00022852"/>
    </source>
</evidence>
<dbReference type="InterPro" id="IPR023346">
    <property type="entry name" value="Lysozyme-like_dom_sf"/>
</dbReference>
<dbReference type="EC" id="3.2.1.17" evidence="16"/>
<dbReference type="InterPro" id="IPR043688">
    <property type="entry name" value="SAR_endolysin-like"/>
</dbReference>
<dbReference type="InterPro" id="IPR034690">
    <property type="entry name" value="Endolysin_T4_type"/>
</dbReference>
<evidence type="ECO:0000256" key="10">
    <source>
        <dbReference type="ARBA" id="ARBA00022870"/>
    </source>
</evidence>
<keyword evidence="5" id="KW-1188">Viral release from host cell</keyword>
<dbReference type="CDD" id="cd16900">
    <property type="entry name" value="endolysin_R21-like"/>
    <property type="match status" value="1"/>
</dbReference>
<keyword evidence="15 16" id="KW-0326">Glycosidase</keyword>
<feature type="transmembrane region" description="Helical" evidence="17">
    <location>
        <begin position="7"/>
        <end position="26"/>
    </location>
</feature>
<proteinExistence type="inferred from homology"/>
<dbReference type="PANTHER" id="PTHR38107:SF3">
    <property type="entry name" value="LYSOZYME RRRD-RELATED"/>
    <property type="match status" value="1"/>
</dbReference>
<keyword evidence="14" id="KW-0578">Host cell lysis by virus</keyword>
<evidence type="ECO:0000256" key="6">
    <source>
        <dbReference type="ARBA" id="ARBA00022638"/>
    </source>
</evidence>
<keyword evidence="3" id="KW-1032">Host cell membrane</keyword>
<dbReference type="SUPFAM" id="SSF53955">
    <property type="entry name" value="Lysozyme-like"/>
    <property type="match status" value="1"/>
</dbReference>
<evidence type="ECO:0000256" key="2">
    <source>
        <dbReference type="ARBA" id="ARBA00022445"/>
    </source>
</evidence>
<dbReference type="PANTHER" id="PTHR38107">
    <property type="match status" value="1"/>
</dbReference>
<dbReference type="Pfam" id="PF00959">
    <property type="entry name" value="Phage_lysozyme"/>
    <property type="match status" value="1"/>
</dbReference>
<evidence type="ECO:0000256" key="1">
    <source>
        <dbReference type="ARBA" id="ARBA00000632"/>
    </source>
</evidence>